<keyword evidence="11 12" id="KW-0472">Membrane</keyword>
<dbReference type="SMART" id="SM00304">
    <property type="entry name" value="HAMP"/>
    <property type="match status" value="1"/>
</dbReference>
<dbReference type="FunFam" id="1.10.287.130:FF:000001">
    <property type="entry name" value="Two-component sensor histidine kinase"/>
    <property type="match status" value="1"/>
</dbReference>
<dbReference type="CDD" id="cd06225">
    <property type="entry name" value="HAMP"/>
    <property type="match status" value="1"/>
</dbReference>
<evidence type="ECO:0000256" key="12">
    <source>
        <dbReference type="SAM" id="Phobius"/>
    </source>
</evidence>
<protein>
    <recommendedName>
        <fullName evidence="4">histidine kinase</fullName>
        <ecNumber evidence="4">2.7.13.3</ecNumber>
    </recommendedName>
</protein>
<evidence type="ECO:0000256" key="2">
    <source>
        <dbReference type="ARBA" id="ARBA00001968"/>
    </source>
</evidence>
<evidence type="ECO:0000256" key="8">
    <source>
        <dbReference type="ARBA" id="ARBA00022777"/>
    </source>
</evidence>
<keyword evidence="6" id="KW-0808">Transferase</keyword>
<accession>A0A9W5RFQ8</accession>
<dbReference type="Pfam" id="PF00672">
    <property type="entry name" value="HAMP"/>
    <property type="match status" value="1"/>
</dbReference>
<dbReference type="Pfam" id="PF02518">
    <property type="entry name" value="HATPase_c"/>
    <property type="match status" value="1"/>
</dbReference>
<dbReference type="GO" id="GO:0005509">
    <property type="term" value="F:calcium ion binding"/>
    <property type="evidence" value="ECO:0007669"/>
    <property type="project" value="UniProtKB-ARBA"/>
</dbReference>
<keyword evidence="8" id="KW-0418">Kinase</keyword>
<evidence type="ECO:0000256" key="7">
    <source>
        <dbReference type="ARBA" id="ARBA00022692"/>
    </source>
</evidence>
<sequence length="498" mass="53928">MSSGRSRRTLREVWFSATLRARLVILFTSLLTVALTIAGAVMVGIVQAHLVNQVDRELESTGKQLAVSAVRSVIASVPADVPSNYYIRFTSIDGVSQVAIATDTAQRYGTPNPGTLLALDTVLPPNAVTKPVNVPSSKRDSYWRAVAVPVSVGDRPYGVVTVALPLANTTETILNSAQYFSLLGLLIVVVGAMASYYLIRRSLFPLRRIEYVAGQIAEGDLAQRIDPEPESTEVGSLAKSLNVMLAQIEDSFAQQQRSEERMRRFVSDASHELRTPLSALRGYGELYRMGGVPDERVPEVMQRIESESVRMGKLVEDLLTLARLDEVPEIHPEPVDLVKLAHDSLFDVSALDPSRVVSVISIDEGKDAPGSLVIEADKDQITQVFTNLIGNIIRYTPKGSPVEIAIGQQEGNGIVEVRDHGPGISAPDRDRVFERFFRTDVSRSRASGGSGLGLSIIASILALHSGQATLDKTSGGGLTVRLVLPLKQDKSASVKKPQ</sequence>
<keyword evidence="5" id="KW-0597">Phosphoprotein</keyword>
<feature type="transmembrane region" description="Helical" evidence="12">
    <location>
        <begin position="179"/>
        <end position="199"/>
    </location>
</feature>
<dbReference type="AlphaFoldDB" id="A0A9W5RFQ8"/>
<dbReference type="CDD" id="cd00075">
    <property type="entry name" value="HATPase"/>
    <property type="match status" value="1"/>
</dbReference>
<dbReference type="InterPro" id="IPR050428">
    <property type="entry name" value="TCS_sensor_his_kinase"/>
</dbReference>
<evidence type="ECO:0000313" key="16">
    <source>
        <dbReference type="Proteomes" id="UP000014387"/>
    </source>
</evidence>
<dbReference type="CDD" id="cd00082">
    <property type="entry name" value="HisKA"/>
    <property type="match status" value="1"/>
</dbReference>
<evidence type="ECO:0000259" key="14">
    <source>
        <dbReference type="PROSITE" id="PS50885"/>
    </source>
</evidence>
<dbReference type="EC" id="2.7.13.3" evidence="4"/>
<feature type="transmembrane region" description="Helical" evidence="12">
    <location>
        <begin position="21"/>
        <end position="46"/>
    </location>
</feature>
<dbReference type="RefSeq" id="WP_016444726.1">
    <property type="nucleotide sequence ID" value="NZ_KE150266.1"/>
</dbReference>
<evidence type="ECO:0000256" key="4">
    <source>
        <dbReference type="ARBA" id="ARBA00012438"/>
    </source>
</evidence>
<evidence type="ECO:0000313" key="15">
    <source>
        <dbReference type="EMBL" id="EPD31616.1"/>
    </source>
</evidence>
<dbReference type="Gene3D" id="3.30.565.10">
    <property type="entry name" value="Histidine kinase-like ATPase, C-terminal domain"/>
    <property type="match status" value="1"/>
</dbReference>
<dbReference type="InterPro" id="IPR036890">
    <property type="entry name" value="HATPase_C_sf"/>
</dbReference>
<gene>
    <name evidence="15" type="ORF">HMPREF9238_01393</name>
</gene>
<keyword evidence="9 12" id="KW-1133">Transmembrane helix</keyword>
<dbReference type="PRINTS" id="PR00344">
    <property type="entry name" value="BCTRLSENSOR"/>
</dbReference>
<evidence type="ECO:0000256" key="11">
    <source>
        <dbReference type="ARBA" id="ARBA00023136"/>
    </source>
</evidence>
<dbReference type="InterPro" id="IPR036097">
    <property type="entry name" value="HisK_dim/P_sf"/>
</dbReference>
<dbReference type="EMBL" id="AGWN01000001">
    <property type="protein sequence ID" value="EPD31616.1"/>
    <property type="molecule type" value="Genomic_DNA"/>
</dbReference>
<dbReference type="FunFam" id="3.30.565.10:FF:000006">
    <property type="entry name" value="Sensor histidine kinase WalK"/>
    <property type="match status" value="1"/>
</dbReference>
<dbReference type="SMART" id="SM00388">
    <property type="entry name" value="HisKA"/>
    <property type="match status" value="1"/>
</dbReference>
<reference evidence="15 16" key="1">
    <citation type="submission" date="2013-05" db="EMBL/GenBank/DDBJ databases">
        <title>The Genome Sequence of Actinomyces europaeus ACS-120-V-COL10B.</title>
        <authorList>
            <consortium name="The Broad Institute Genomics Platform"/>
            <person name="Earl A."/>
            <person name="Ward D."/>
            <person name="Feldgarden M."/>
            <person name="Gevers D."/>
            <person name="Saerens B."/>
            <person name="Vaneechoutte M."/>
            <person name="Walker B."/>
            <person name="Young S."/>
            <person name="Zeng Q."/>
            <person name="Gargeya S."/>
            <person name="Fitzgerald M."/>
            <person name="Haas B."/>
            <person name="Abouelleil A."/>
            <person name="Allen A.W."/>
            <person name="Alvarado L."/>
            <person name="Arachchi H.M."/>
            <person name="Berlin A.M."/>
            <person name="Chapman S.B."/>
            <person name="Gainer-Dewar J."/>
            <person name="Goldberg J."/>
            <person name="Griggs A."/>
            <person name="Gujja S."/>
            <person name="Hansen M."/>
            <person name="Howarth C."/>
            <person name="Imamovic A."/>
            <person name="Ireland A."/>
            <person name="Larimer J."/>
            <person name="McCowan C."/>
            <person name="Murphy C."/>
            <person name="Pearson M."/>
            <person name="Poon T.W."/>
            <person name="Priest M."/>
            <person name="Roberts A."/>
            <person name="Saif S."/>
            <person name="Shea T."/>
            <person name="Sisk P."/>
            <person name="Sykes S."/>
            <person name="Wortman J."/>
            <person name="Nusbaum C."/>
            <person name="Birren B."/>
        </authorList>
    </citation>
    <scope>NUCLEOTIDE SEQUENCE [LARGE SCALE GENOMIC DNA]</scope>
    <source>
        <strain evidence="15 16">ACS-120-V-Col10b</strain>
    </source>
</reference>
<dbReference type="InterPro" id="IPR005467">
    <property type="entry name" value="His_kinase_dom"/>
</dbReference>
<evidence type="ECO:0000256" key="6">
    <source>
        <dbReference type="ARBA" id="ARBA00022679"/>
    </source>
</evidence>
<dbReference type="SUPFAM" id="SSF55874">
    <property type="entry name" value="ATPase domain of HSP90 chaperone/DNA topoisomerase II/histidine kinase"/>
    <property type="match status" value="1"/>
</dbReference>
<proteinExistence type="predicted"/>
<keyword evidence="7 12" id="KW-0812">Transmembrane</keyword>
<evidence type="ECO:0000256" key="5">
    <source>
        <dbReference type="ARBA" id="ARBA00022553"/>
    </source>
</evidence>
<dbReference type="PROSITE" id="PS50109">
    <property type="entry name" value="HIS_KIN"/>
    <property type="match status" value="1"/>
</dbReference>
<comment type="catalytic activity">
    <reaction evidence="1">
        <text>ATP + protein L-histidine = ADP + protein N-phospho-L-histidine.</text>
        <dbReference type="EC" id="2.7.13.3"/>
    </reaction>
</comment>
<dbReference type="Gene3D" id="1.10.287.130">
    <property type="match status" value="1"/>
</dbReference>
<evidence type="ECO:0000256" key="1">
    <source>
        <dbReference type="ARBA" id="ARBA00000085"/>
    </source>
</evidence>
<dbReference type="Pfam" id="PF00512">
    <property type="entry name" value="HisKA"/>
    <property type="match status" value="1"/>
</dbReference>
<dbReference type="InterPro" id="IPR003660">
    <property type="entry name" value="HAMP_dom"/>
</dbReference>
<dbReference type="InterPro" id="IPR004358">
    <property type="entry name" value="Sig_transdc_His_kin-like_C"/>
</dbReference>
<dbReference type="SMART" id="SM00387">
    <property type="entry name" value="HATPase_c"/>
    <property type="match status" value="1"/>
</dbReference>
<evidence type="ECO:0000256" key="9">
    <source>
        <dbReference type="ARBA" id="ARBA00022989"/>
    </source>
</evidence>
<feature type="domain" description="Histidine kinase" evidence="13">
    <location>
        <begin position="268"/>
        <end position="488"/>
    </location>
</feature>
<dbReference type="PANTHER" id="PTHR45436">
    <property type="entry name" value="SENSOR HISTIDINE KINASE YKOH"/>
    <property type="match status" value="1"/>
</dbReference>
<feature type="domain" description="HAMP" evidence="14">
    <location>
        <begin position="200"/>
        <end position="253"/>
    </location>
</feature>
<comment type="caution">
    <text evidence="15">The sequence shown here is derived from an EMBL/GenBank/DDBJ whole genome shotgun (WGS) entry which is preliminary data.</text>
</comment>
<dbReference type="Gene3D" id="6.10.340.10">
    <property type="match status" value="1"/>
</dbReference>
<comment type="subcellular location">
    <subcellularLocation>
        <location evidence="3">Cell membrane</location>
    </subcellularLocation>
</comment>
<dbReference type="OrthoDB" id="9786919at2"/>
<dbReference type="GO" id="GO:0000155">
    <property type="term" value="F:phosphorelay sensor kinase activity"/>
    <property type="evidence" value="ECO:0007669"/>
    <property type="project" value="InterPro"/>
</dbReference>
<dbReference type="GO" id="GO:0005886">
    <property type="term" value="C:plasma membrane"/>
    <property type="evidence" value="ECO:0007669"/>
    <property type="project" value="UniProtKB-SubCell"/>
</dbReference>
<dbReference type="PANTHER" id="PTHR45436:SF5">
    <property type="entry name" value="SENSOR HISTIDINE KINASE TRCS"/>
    <property type="match status" value="1"/>
</dbReference>
<dbReference type="InterPro" id="IPR003661">
    <property type="entry name" value="HisK_dim/P_dom"/>
</dbReference>
<evidence type="ECO:0000259" key="13">
    <source>
        <dbReference type="PROSITE" id="PS50109"/>
    </source>
</evidence>
<dbReference type="SUPFAM" id="SSF47384">
    <property type="entry name" value="Homodimeric domain of signal transducing histidine kinase"/>
    <property type="match status" value="1"/>
</dbReference>
<organism evidence="15 16">
    <name type="scientific">Gleimia europaea ACS-120-V-Col10b</name>
    <dbReference type="NCBI Taxonomy" id="883069"/>
    <lineage>
        <taxon>Bacteria</taxon>
        <taxon>Bacillati</taxon>
        <taxon>Actinomycetota</taxon>
        <taxon>Actinomycetes</taxon>
        <taxon>Actinomycetales</taxon>
        <taxon>Actinomycetaceae</taxon>
        <taxon>Gleimia</taxon>
    </lineage>
</organism>
<evidence type="ECO:0000256" key="10">
    <source>
        <dbReference type="ARBA" id="ARBA00023012"/>
    </source>
</evidence>
<dbReference type="PROSITE" id="PS50885">
    <property type="entry name" value="HAMP"/>
    <property type="match status" value="1"/>
</dbReference>
<keyword evidence="16" id="KW-1185">Reference proteome</keyword>
<keyword evidence="10" id="KW-0902">Two-component regulatory system</keyword>
<name>A0A9W5RFQ8_9ACTO</name>
<evidence type="ECO:0000256" key="3">
    <source>
        <dbReference type="ARBA" id="ARBA00004236"/>
    </source>
</evidence>
<comment type="cofactor">
    <cofactor evidence="2">
        <name>a divalent metal cation</name>
        <dbReference type="ChEBI" id="CHEBI:60240"/>
    </cofactor>
</comment>
<dbReference type="InterPro" id="IPR003594">
    <property type="entry name" value="HATPase_dom"/>
</dbReference>
<dbReference type="Proteomes" id="UP000014387">
    <property type="component" value="Unassembled WGS sequence"/>
</dbReference>
<dbReference type="SUPFAM" id="SSF158472">
    <property type="entry name" value="HAMP domain-like"/>
    <property type="match status" value="1"/>
</dbReference>